<gene>
    <name evidence="1" type="ORF">ACHAWO_003227</name>
</gene>
<accession>A0ABD3NME3</accession>
<sequence length="145" mass="16595">MRTTPPPIPIFDDKQFERAFRLKRAMINYLVGHLANNNSFWTSTIDACGKESIDPLSGMKMVCYGVSWSAFRRVHCTTISAEAFTIAMRSPTYIYAVLQMLTREEWLLCTIRSTMFLVVLDLQGLNKSLDNVLTLRGRDNLHSKN</sequence>
<comment type="caution">
    <text evidence="1">The sequence shown here is derived from an EMBL/GenBank/DDBJ whole genome shotgun (WGS) entry which is preliminary data.</text>
</comment>
<reference evidence="1 2" key="1">
    <citation type="submission" date="2024-10" db="EMBL/GenBank/DDBJ databases">
        <title>Updated reference genomes for cyclostephanoid diatoms.</title>
        <authorList>
            <person name="Roberts W.R."/>
            <person name="Alverson A.J."/>
        </authorList>
    </citation>
    <scope>NUCLEOTIDE SEQUENCE [LARGE SCALE GENOMIC DNA]</scope>
    <source>
        <strain evidence="1 2">AJA010-31</strain>
    </source>
</reference>
<evidence type="ECO:0000313" key="1">
    <source>
        <dbReference type="EMBL" id="KAL3777170.1"/>
    </source>
</evidence>
<protein>
    <submittedName>
        <fullName evidence="1">Uncharacterized protein</fullName>
    </submittedName>
</protein>
<dbReference type="Proteomes" id="UP001530400">
    <property type="component" value="Unassembled WGS sequence"/>
</dbReference>
<dbReference type="AlphaFoldDB" id="A0ABD3NME3"/>
<keyword evidence="2" id="KW-1185">Reference proteome</keyword>
<evidence type="ECO:0000313" key="2">
    <source>
        <dbReference type="Proteomes" id="UP001530400"/>
    </source>
</evidence>
<dbReference type="EMBL" id="JALLPJ020001060">
    <property type="protein sequence ID" value="KAL3777170.1"/>
    <property type="molecule type" value="Genomic_DNA"/>
</dbReference>
<organism evidence="1 2">
    <name type="scientific">Cyclotella atomus</name>
    <dbReference type="NCBI Taxonomy" id="382360"/>
    <lineage>
        <taxon>Eukaryota</taxon>
        <taxon>Sar</taxon>
        <taxon>Stramenopiles</taxon>
        <taxon>Ochrophyta</taxon>
        <taxon>Bacillariophyta</taxon>
        <taxon>Coscinodiscophyceae</taxon>
        <taxon>Thalassiosirophycidae</taxon>
        <taxon>Stephanodiscales</taxon>
        <taxon>Stephanodiscaceae</taxon>
        <taxon>Cyclotella</taxon>
    </lineage>
</organism>
<proteinExistence type="predicted"/>
<name>A0ABD3NME3_9STRA</name>